<proteinExistence type="predicted"/>
<evidence type="ECO:0000313" key="4">
    <source>
        <dbReference type="EMBL" id="NFJ10153.1"/>
    </source>
</evidence>
<sequence length="93" mass="11037">MSLLISILTIPLIYISISEIKDKEKFYKLKLILLWFLCHIYITINKFFILPIGIFISFYIVMRAKKNLKSKFISFLIGIFSFLLSMLCYQIKS</sequence>
<comment type="caution">
    <text evidence="3">The sequence shown here is derived from an EMBL/GenBank/DDBJ whole genome shotgun (WGS) entry which is preliminary data.</text>
</comment>
<accession>A0A0A2HFZ1</accession>
<name>A0A0A2HFZ1_CLOBO</name>
<evidence type="ECO:0000313" key="5">
    <source>
        <dbReference type="Proteomes" id="UP000473887"/>
    </source>
</evidence>
<evidence type="ECO:0000313" key="2">
    <source>
        <dbReference type="EMBL" id="NEZ93177.1"/>
    </source>
</evidence>
<evidence type="ECO:0000313" key="6">
    <source>
        <dbReference type="Proteomes" id="UP000478995"/>
    </source>
</evidence>
<keyword evidence="1" id="KW-1133">Transmembrane helix</keyword>
<dbReference type="Proteomes" id="UP000478995">
    <property type="component" value="Unassembled WGS sequence"/>
</dbReference>
<dbReference type="EMBL" id="SWOY01000006">
    <property type="protein sequence ID" value="NFG18078.1"/>
    <property type="molecule type" value="Genomic_DNA"/>
</dbReference>
<dbReference type="EMBL" id="SWQE01000011">
    <property type="protein sequence ID" value="NFJ10153.1"/>
    <property type="molecule type" value="Genomic_DNA"/>
</dbReference>
<evidence type="ECO:0000313" key="7">
    <source>
        <dbReference type="Proteomes" id="UP000480039"/>
    </source>
</evidence>
<evidence type="ECO:0000256" key="1">
    <source>
        <dbReference type="SAM" id="Phobius"/>
    </source>
</evidence>
<organism evidence="3 6">
    <name type="scientific">Clostridium botulinum</name>
    <dbReference type="NCBI Taxonomy" id="1491"/>
    <lineage>
        <taxon>Bacteria</taxon>
        <taxon>Bacillati</taxon>
        <taxon>Bacillota</taxon>
        <taxon>Clostridia</taxon>
        <taxon>Eubacteriales</taxon>
        <taxon>Clostridiaceae</taxon>
        <taxon>Clostridium</taxon>
    </lineage>
</organism>
<dbReference type="AlphaFoldDB" id="A0A0A2HFZ1"/>
<dbReference type="EMBL" id="SGKC01000032">
    <property type="protein sequence ID" value="NEZ93177.1"/>
    <property type="molecule type" value="Genomic_DNA"/>
</dbReference>
<reference evidence="2 5" key="1">
    <citation type="submission" date="2019-02" db="EMBL/GenBank/DDBJ databases">
        <title>Genome sequencing of Clostridium botulinum clinical isolates.</title>
        <authorList>
            <person name="Brunt J."/>
            <person name="Van Vliet A.H.M."/>
            <person name="Stringer S.C."/>
            <person name="Grant K.A."/>
            <person name="Carter A.C."/>
            <person name="Peck M.W."/>
        </authorList>
    </citation>
    <scope>NUCLEOTIDE SEQUENCE [LARGE SCALE GENOMIC DNA]</scope>
    <source>
        <strain evidence="2 5">H142660711</strain>
    </source>
</reference>
<feature type="transmembrane region" description="Helical" evidence="1">
    <location>
        <begin position="34"/>
        <end position="60"/>
    </location>
</feature>
<keyword evidence="1" id="KW-0472">Membrane</keyword>
<gene>
    <name evidence="2" type="ORF">EXM69_14820</name>
    <name evidence="3" type="ORF">FC794_15090</name>
    <name evidence="4" type="ORF">FC871_17045</name>
</gene>
<evidence type="ECO:0000313" key="3">
    <source>
        <dbReference type="EMBL" id="NFG18078.1"/>
    </source>
</evidence>
<protein>
    <submittedName>
        <fullName evidence="3">Uncharacterized protein</fullName>
    </submittedName>
</protein>
<dbReference type="Proteomes" id="UP000480039">
    <property type="component" value="Unassembled WGS sequence"/>
</dbReference>
<feature type="transmembrane region" description="Helical" evidence="1">
    <location>
        <begin position="72"/>
        <end position="92"/>
    </location>
</feature>
<reference evidence="6 7" key="2">
    <citation type="submission" date="2019-04" db="EMBL/GenBank/DDBJ databases">
        <title>Genome sequencing of Clostridium botulinum Groups I-IV and Clostridium butyricum.</title>
        <authorList>
            <person name="Brunt J."/>
            <person name="Van Vliet A.H.M."/>
            <person name="Stringer S.C."/>
            <person name="Carter A.T."/>
            <person name="Peck M.W."/>
        </authorList>
    </citation>
    <scope>NUCLEOTIDE SEQUENCE [LARGE SCALE GENOMIC DNA]</scope>
    <source>
        <strain evidence="4 7">Colworth BL30</strain>
        <strain evidence="3 6">IFR 18/037</strain>
    </source>
</reference>
<keyword evidence="1" id="KW-0812">Transmembrane</keyword>
<dbReference type="Proteomes" id="UP000473887">
    <property type="component" value="Unassembled WGS sequence"/>
</dbReference>